<accession>A0A8T2DX87</accession>
<evidence type="ECO:0000313" key="2">
    <source>
        <dbReference type="EMBL" id="KAG7616518.1"/>
    </source>
</evidence>
<keyword evidence="3" id="KW-1185">Reference proteome</keyword>
<gene>
    <name evidence="2" type="ORF">ISN45_At04g019830</name>
</gene>
<dbReference type="AlphaFoldDB" id="A0A8T2DX87"/>
<comment type="caution">
    <text evidence="2">The sequence shown here is derived from an EMBL/GenBank/DDBJ whole genome shotgun (WGS) entry which is preliminary data.</text>
</comment>
<feature type="compositionally biased region" description="Basic and acidic residues" evidence="1">
    <location>
        <begin position="145"/>
        <end position="185"/>
    </location>
</feature>
<protein>
    <submittedName>
        <fullName evidence="2">Uncharacterized protein</fullName>
    </submittedName>
</protein>
<reference evidence="2 3" key="1">
    <citation type="submission" date="2020-12" db="EMBL/GenBank/DDBJ databases">
        <title>Concerted genomic and epigenomic changes stabilize Arabidopsis allopolyploids.</title>
        <authorList>
            <person name="Chen Z."/>
        </authorList>
    </citation>
    <scope>NUCLEOTIDE SEQUENCE [LARGE SCALE GENOMIC DNA]</scope>
    <source>
        <strain evidence="2">Allo738</strain>
        <tissue evidence="2">Leaf</tissue>
    </source>
</reference>
<proteinExistence type="predicted"/>
<dbReference type="EMBL" id="JAEFBK010000004">
    <property type="protein sequence ID" value="KAG7616518.1"/>
    <property type="molecule type" value="Genomic_DNA"/>
</dbReference>
<organism evidence="2 3">
    <name type="scientific">Arabidopsis thaliana x Arabidopsis arenosa</name>
    <dbReference type="NCBI Taxonomy" id="1240361"/>
    <lineage>
        <taxon>Eukaryota</taxon>
        <taxon>Viridiplantae</taxon>
        <taxon>Streptophyta</taxon>
        <taxon>Embryophyta</taxon>
        <taxon>Tracheophyta</taxon>
        <taxon>Spermatophyta</taxon>
        <taxon>Magnoliopsida</taxon>
        <taxon>eudicotyledons</taxon>
        <taxon>Gunneridae</taxon>
        <taxon>Pentapetalae</taxon>
        <taxon>rosids</taxon>
        <taxon>malvids</taxon>
        <taxon>Brassicales</taxon>
        <taxon>Brassicaceae</taxon>
        <taxon>Camelineae</taxon>
        <taxon>Arabidopsis</taxon>
    </lineage>
</organism>
<dbReference type="Proteomes" id="UP000694240">
    <property type="component" value="Chromosome 4"/>
</dbReference>
<feature type="region of interest" description="Disordered" evidence="1">
    <location>
        <begin position="140"/>
        <end position="185"/>
    </location>
</feature>
<sequence>MNLGTVPFSWFPLRSKCVSSGMDEIESGIGPDSLFEDKDRFFKEIRSPIESGMSPEMVFLDKFRDFRFESRVMEVGIEPLSRLSDKSMNVRFEWNDLGMFPERFACEIVKETTSCIFPRITKRPEVETGTEETVRSVRLTRRAKKTPERPLRRRRKEETAVKEWSESGRRGGGESEGQLRKEREVRDGERALRAVVEMERSVEQFVKEMEVTRRNGELVSQVTTEEEVDLVVGRWLQGSLTVGMLRDSRALSCFGSNGEEDEEGL</sequence>
<evidence type="ECO:0000313" key="3">
    <source>
        <dbReference type="Proteomes" id="UP000694240"/>
    </source>
</evidence>
<evidence type="ECO:0000256" key="1">
    <source>
        <dbReference type="SAM" id="MobiDB-lite"/>
    </source>
</evidence>
<name>A0A8T2DX87_9BRAS</name>